<dbReference type="KEGG" id="anh:A6F65_00990"/>
<dbReference type="AlphaFoldDB" id="A0A1C7D744"/>
<dbReference type="PANTHER" id="PTHR31793">
    <property type="entry name" value="4-HYDROXYBENZOYL-COA THIOESTERASE FAMILY MEMBER"/>
    <property type="match status" value="1"/>
</dbReference>
<dbReference type="InterPro" id="IPR006683">
    <property type="entry name" value="Thioestr_dom"/>
</dbReference>
<organism evidence="4 5">
    <name type="scientific">Paraurantiacibacter namhicola</name>
    <dbReference type="NCBI Taxonomy" id="645517"/>
    <lineage>
        <taxon>Bacteria</taxon>
        <taxon>Pseudomonadati</taxon>
        <taxon>Pseudomonadota</taxon>
        <taxon>Alphaproteobacteria</taxon>
        <taxon>Sphingomonadales</taxon>
        <taxon>Erythrobacteraceae</taxon>
        <taxon>Paraurantiacibacter</taxon>
    </lineage>
</organism>
<dbReference type="STRING" id="645517.A6F65_00990"/>
<evidence type="ECO:0000313" key="4">
    <source>
        <dbReference type="EMBL" id="ANU07300.1"/>
    </source>
</evidence>
<evidence type="ECO:0000256" key="1">
    <source>
        <dbReference type="ARBA" id="ARBA00005953"/>
    </source>
</evidence>
<evidence type="ECO:0000259" key="3">
    <source>
        <dbReference type="Pfam" id="PF03061"/>
    </source>
</evidence>
<dbReference type="InterPro" id="IPR006684">
    <property type="entry name" value="YbgC/YbaW"/>
</dbReference>
<dbReference type="SUPFAM" id="SSF54637">
    <property type="entry name" value="Thioesterase/thiol ester dehydrase-isomerase"/>
    <property type="match status" value="1"/>
</dbReference>
<dbReference type="NCBIfam" id="TIGR00051">
    <property type="entry name" value="YbgC/FadM family acyl-CoA thioesterase"/>
    <property type="match status" value="1"/>
</dbReference>
<accession>A0A1C7D744</accession>
<dbReference type="OrthoDB" id="9808429at2"/>
<dbReference type="Gene3D" id="3.10.129.10">
    <property type="entry name" value="Hotdog Thioesterase"/>
    <property type="match status" value="1"/>
</dbReference>
<dbReference type="GO" id="GO:0047617">
    <property type="term" value="F:fatty acyl-CoA hydrolase activity"/>
    <property type="evidence" value="ECO:0007669"/>
    <property type="project" value="TreeGrafter"/>
</dbReference>
<evidence type="ECO:0000256" key="2">
    <source>
        <dbReference type="ARBA" id="ARBA00022801"/>
    </source>
</evidence>
<keyword evidence="5" id="KW-1185">Reference proteome</keyword>
<dbReference type="EC" id="3.1.2.-" evidence="4"/>
<dbReference type="Pfam" id="PF03061">
    <property type="entry name" value="4HBT"/>
    <property type="match status" value="1"/>
</dbReference>
<dbReference type="EMBL" id="CP016545">
    <property type="protein sequence ID" value="ANU07300.1"/>
    <property type="molecule type" value="Genomic_DNA"/>
</dbReference>
<keyword evidence="2 4" id="KW-0378">Hydrolase</keyword>
<comment type="similarity">
    <text evidence="1">Belongs to the 4-hydroxybenzoyl-CoA thioesterase family.</text>
</comment>
<dbReference type="PANTHER" id="PTHR31793:SF37">
    <property type="entry name" value="ACYL-COA THIOESTER HYDROLASE YBGC"/>
    <property type="match status" value="1"/>
</dbReference>
<dbReference type="PIRSF" id="PIRSF003230">
    <property type="entry name" value="YbgC"/>
    <property type="match status" value="1"/>
</dbReference>
<protein>
    <submittedName>
        <fullName evidence="4">Acyl-CoA thioester hydrolase YbgC</fullName>
        <ecNumber evidence="4">3.1.2.-</ecNumber>
    </submittedName>
</protein>
<dbReference type="InterPro" id="IPR029069">
    <property type="entry name" value="HotDog_dom_sf"/>
</dbReference>
<evidence type="ECO:0000313" key="5">
    <source>
        <dbReference type="Proteomes" id="UP000092698"/>
    </source>
</evidence>
<dbReference type="RefSeq" id="WP_067786442.1">
    <property type="nucleotide sequence ID" value="NZ_CP016545.1"/>
</dbReference>
<dbReference type="Proteomes" id="UP000092698">
    <property type="component" value="Chromosome"/>
</dbReference>
<gene>
    <name evidence="4" type="primary">ybgC</name>
    <name evidence="4" type="ORF">A6F65_00990</name>
</gene>
<feature type="domain" description="Thioesterase" evidence="3">
    <location>
        <begin position="30"/>
        <end position="115"/>
    </location>
</feature>
<name>A0A1C7D744_9SPHN</name>
<proteinExistence type="inferred from homology"/>
<dbReference type="CDD" id="cd00586">
    <property type="entry name" value="4HBT"/>
    <property type="match status" value="1"/>
</dbReference>
<reference evidence="4 5" key="1">
    <citation type="submission" date="2016-07" db="EMBL/GenBank/DDBJ databases">
        <title>Complete genome sequence of Altererythrobacter namhicola JCM 16345T, containing esterase-encoding genes.</title>
        <authorList>
            <person name="Cheng H."/>
            <person name="Wu Y.-H."/>
            <person name="Jian S.-L."/>
            <person name="Huo Y.-Y."/>
            <person name="Wang C.-S."/>
            <person name="Xu X.-W."/>
        </authorList>
    </citation>
    <scope>NUCLEOTIDE SEQUENCE [LARGE SCALE GENOMIC DNA]</scope>
    <source>
        <strain evidence="4 5">JCM 16345</strain>
    </source>
</reference>
<sequence>MDQPAPATGRFDGAAFLFPMRVYFEDTDVMGIVYYANYLKWFERARWEMLRALGVDLLGSQERGDGAYAVTEANLKYRGSARLDDSIIIRSTADEIRAASVLVRQQAWRGDELLVEGALRVGFISPEGRPIRQPDEWRAAFSKLLPAKDPA</sequence>
<dbReference type="InterPro" id="IPR050563">
    <property type="entry name" value="4-hydroxybenzoyl-CoA_TE"/>
</dbReference>
<dbReference type="PATRIC" id="fig|645517.4.peg.985"/>